<keyword evidence="2" id="KW-0472">Membrane</keyword>
<accession>D9SHF3</accession>
<feature type="region of interest" description="Disordered" evidence="1">
    <location>
        <begin position="1"/>
        <end position="45"/>
    </location>
</feature>
<evidence type="ECO:0000256" key="2">
    <source>
        <dbReference type="SAM" id="Phobius"/>
    </source>
</evidence>
<organism evidence="3 4">
    <name type="scientific">Gallionella capsiferriformans (strain ES-2)</name>
    <name type="common">Gallionella ferruginea capsiferriformans (strain ES-2)</name>
    <dbReference type="NCBI Taxonomy" id="395494"/>
    <lineage>
        <taxon>Bacteria</taxon>
        <taxon>Pseudomonadati</taxon>
        <taxon>Pseudomonadota</taxon>
        <taxon>Betaproteobacteria</taxon>
        <taxon>Nitrosomonadales</taxon>
        <taxon>Gallionellaceae</taxon>
        <taxon>Gallionella</taxon>
    </lineage>
</organism>
<dbReference type="Proteomes" id="UP000001235">
    <property type="component" value="Chromosome"/>
</dbReference>
<keyword evidence="2" id="KW-1133">Transmembrane helix</keyword>
<evidence type="ECO:0000313" key="4">
    <source>
        <dbReference type="Proteomes" id="UP000001235"/>
    </source>
</evidence>
<evidence type="ECO:0000313" key="3">
    <source>
        <dbReference type="EMBL" id="ADL55950.1"/>
    </source>
</evidence>
<dbReference type="HOGENOM" id="CLU_1523026_0_0_4"/>
<feature type="compositionally biased region" description="Acidic residues" evidence="1">
    <location>
        <begin position="31"/>
        <end position="41"/>
    </location>
</feature>
<dbReference type="AlphaFoldDB" id="D9SHF3"/>
<feature type="compositionally biased region" description="Polar residues" evidence="1">
    <location>
        <begin position="1"/>
        <end position="12"/>
    </location>
</feature>
<dbReference type="RefSeq" id="WP_013293882.1">
    <property type="nucleotide sequence ID" value="NC_014394.1"/>
</dbReference>
<feature type="transmembrane region" description="Helical" evidence="2">
    <location>
        <begin position="51"/>
        <end position="72"/>
    </location>
</feature>
<evidence type="ECO:0000256" key="1">
    <source>
        <dbReference type="SAM" id="MobiDB-lite"/>
    </source>
</evidence>
<sequence>MQNTPTPATPETVNPAVLQLGGEHPIPESQADGEEDDEDTTDPTPWYKSQAISTLSLSFILMLWLTSGSYILGQLEMKPTRVILKRDGCTYMHHQQIATQPYDEATGMCVATTSFRSNLIGNGGIFKLQDRELKIAENQIVATEKLDNLPYSDSQRRMIVWLCVTSALLFAAIAWAIFCLL</sequence>
<keyword evidence="4" id="KW-1185">Reference proteome</keyword>
<protein>
    <submittedName>
        <fullName evidence="3">Uncharacterized protein</fullName>
    </submittedName>
</protein>
<gene>
    <name evidence="3" type="ordered locus">Galf_1944</name>
</gene>
<feature type="transmembrane region" description="Helical" evidence="2">
    <location>
        <begin position="158"/>
        <end position="178"/>
    </location>
</feature>
<keyword evidence="2" id="KW-0812">Transmembrane</keyword>
<dbReference type="KEGG" id="gca:Galf_1944"/>
<proteinExistence type="predicted"/>
<dbReference type="EMBL" id="CP002159">
    <property type="protein sequence ID" value="ADL55950.1"/>
    <property type="molecule type" value="Genomic_DNA"/>
</dbReference>
<dbReference type="STRING" id="395494.Galf_1944"/>
<name>D9SHF3_GALCS</name>
<reference evidence="3 4" key="1">
    <citation type="submission" date="2010-08" db="EMBL/GenBank/DDBJ databases">
        <title>Complete sequence of Gallionella capsiferriformans ES-2.</title>
        <authorList>
            <consortium name="US DOE Joint Genome Institute"/>
            <person name="Lucas S."/>
            <person name="Copeland A."/>
            <person name="Lapidus A."/>
            <person name="Cheng J.-F."/>
            <person name="Bruce D."/>
            <person name="Goodwin L."/>
            <person name="Pitluck S."/>
            <person name="Chertkov O."/>
            <person name="Davenport K.W."/>
            <person name="Detter J.C."/>
            <person name="Han C."/>
            <person name="Tapia R."/>
            <person name="Land M."/>
            <person name="Hauser L."/>
            <person name="Chang Y.-J."/>
            <person name="Jeffries C."/>
            <person name="Kyrpides N."/>
            <person name="Ivanova N."/>
            <person name="Mikhailova N."/>
            <person name="Shelobolina E.S."/>
            <person name="Picardal F."/>
            <person name="Roden E."/>
            <person name="Emerson D."/>
            <person name="Woyke T."/>
        </authorList>
    </citation>
    <scope>NUCLEOTIDE SEQUENCE [LARGE SCALE GENOMIC DNA]</scope>
    <source>
        <strain evidence="3 4">ES-2</strain>
    </source>
</reference>